<comment type="similarity">
    <text evidence="2">Belongs to the CD36 family.</text>
</comment>
<dbReference type="EMBL" id="MW717418">
    <property type="protein sequence ID" value="UVB79224.1"/>
    <property type="molecule type" value="mRNA"/>
</dbReference>
<dbReference type="PANTHER" id="PTHR11923:SF93">
    <property type="entry name" value="GH07959P-RELATED"/>
    <property type="match status" value="1"/>
</dbReference>
<dbReference type="GO" id="GO:0005886">
    <property type="term" value="C:plasma membrane"/>
    <property type="evidence" value="ECO:0007669"/>
    <property type="project" value="UniProtKB-SubCell"/>
</dbReference>
<organism evidence="9">
    <name type="scientific">Heortia vitessoides</name>
    <dbReference type="NCBI Taxonomy" id="1557813"/>
    <lineage>
        <taxon>Eukaryota</taxon>
        <taxon>Metazoa</taxon>
        <taxon>Ecdysozoa</taxon>
        <taxon>Arthropoda</taxon>
        <taxon>Hexapoda</taxon>
        <taxon>Insecta</taxon>
        <taxon>Pterygota</taxon>
        <taxon>Neoptera</taxon>
        <taxon>Endopterygota</taxon>
        <taxon>Lepidoptera</taxon>
        <taxon>Glossata</taxon>
        <taxon>Ditrysia</taxon>
        <taxon>Pyraloidea</taxon>
        <taxon>Crambidae</taxon>
        <taxon>Heortia</taxon>
    </lineage>
</organism>
<feature type="transmembrane region" description="Helical" evidence="8">
    <location>
        <begin position="471"/>
        <end position="492"/>
    </location>
</feature>
<keyword evidence="4 8" id="KW-0812">Transmembrane</keyword>
<sequence length="524" mass="58534">MLGKRSKMFFMLSLLALVVAIILAAWGFPKIVSKQIQKNVQLDNSSVMFEKWRKLPMPLTFKVYVFNVTNVEDVNTGARPKLAEIGPYVYKEYRERTILGYGENDTIKYMLKKHFVFDPEASGGLTEDDEITVINFSYMAAILTVQEMMPSLAGVVNQALEQFFSNLNDAFLRVKVKDLFFDGIPVSCSGNHSALGLICGKLKAEAPPTMRPNEDGTGFYFSMFSHMNKTETGPYEMVRGRDDLSELGHIIAYKGKNTMKNFWASDQYCGQLNGSDASIYPPIDENNVPDKLYTFEPEVCRSMFASLMGKTMVYNMTAYHYEVTRDALASKSANPSHKCFCKNNWSGSHDGCLLMGVLNLMPCQGAPAIASLPHFYLASEELLDYFNGGISPDREKHNTYVYLEPVTGVVLKGLRRLQFNIELRNIPSVPQLANVRTGLFPMLWIEEGAELPTAVIEELKESHKLLNYVEAVRWIILAAAILAVLGSGVAAARSGALPIWPRQTNSVSFILSPNANVMDVNKVH</sequence>
<dbReference type="GO" id="GO:0005737">
    <property type="term" value="C:cytoplasm"/>
    <property type="evidence" value="ECO:0007669"/>
    <property type="project" value="TreeGrafter"/>
</dbReference>
<reference evidence="9" key="1">
    <citation type="journal article" date="2021" name="Zhi Wu Bao Hu">
        <title>Identification and Analysis of Chemosensory Gene of Yellow Leaf Borer.</title>
        <authorList>
            <person name="Li Z."/>
            <person name="Liu L."/>
            <person name="Yang B."/>
            <person name="Yan S."/>
            <person name="Wang G."/>
        </authorList>
    </citation>
    <scope>NUCLEOTIDE SEQUENCE</scope>
    <source>
        <strain evidence="9">ZC1996122</strain>
        <tissue evidence="9">Antennae and mouthparts</tissue>
    </source>
</reference>
<evidence type="ECO:0000256" key="7">
    <source>
        <dbReference type="ARBA" id="ARBA00023180"/>
    </source>
</evidence>
<dbReference type="Pfam" id="PF01130">
    <property type="entry name" value="CD36"/>
    <property type="match status" value="1"/>
</dbReference>
<evidence type="ECO:0000256" key="5">
    <source>
        <dbReference type="ARBA" id="ARBA00022989"/>
    </source>
</evidence>
<accession>A0A978W7C7</accession>
<evidence type="ECO:0000313" key="9">
    <source>
        <dbReference type="EMBL" id="UVB79224.1"/>
    </source>
</evidence>
<keyword evidence="3" id="KW-1003">Cell membrane</keyword>
<proteinExistence type="evidence at transcript level"/>
<dbReference type="InterPro" id="IPR002159">
    <property type="entry name" value="CD36_fam"/>
</dbReference>
<keyword evidence="7" id="KW-0325">Glycoprotein</keyword>
<evidence type="ECO:0000256" key="2">
    <source>
        <dbReference type="ARBA" id="ARBA00010532"/>
    </source>
</evidence>
<protein>
    <submittedName>
        <fullName evidence="9">Sensory neuron membrane protein 2</fullName>
    </submittedName>
</protein>
<evidence type="ECO:0000256" key="3">
    <source>
        <dbReference type="ARBA" id="ARBA00022475"/>
    </source>
</evidence>
<dbReference type="PANTHER" id="PTHR11923">
    <property type="entry name" value="SCAVENGER RECEPTOR CLASS B TYPE-1 SR-B1"/>
    <property type="match status" value="1"/>
</dbReference>
<keyword evidence="6 8" id="KW-0472">Membrane</keyword>
<dbReference type="GO" id="GO:0005044">
    <property type="term" value="F:scavenger receptor activity"/>
    <property type="evidence" value="ECO:0007669"/>
    <property type="project" value="TreeGrafter"/>
</dbReference>
<evidence type="ECO:0000256" key="1">
    <source>
        <dbReference type="ARBA" id="ARBA00004236"/>
    </source>
</evidence>
<dbReference type="PRINTS" id="PR01609">
    <property type="entry name" value="CD36FAMILY"/>
</dbReference>
<comment type="subcellular location">
    <subcellularLocation>
        <location evidence="1">Cell membrane</location>
    </subcellularLocation>
</comment>
<dbReference type="AlphaFoldDB" id="A0A978W7C7"/>
<evidence type="ECO:0000256" key="8">
    <source>
        <dbReference type="SAM" id="Phobius"/>
    </source>
</evidence>
<keyword evidence="5 8" id="KW-1133">Transmembrane helix</keyword>
<evidence type="ECO:0000256" key="6">
    <source>
        <dbReference type="ARBA" id="ARBA00023136"/>
    </source>
</evidence>
<name>A0A978W7C7_9NEOP</name>
<evidence type="ECO:0000256" key="4">
    <source>
        <dbReference type="ARBA" id="ARBA00022692"/>
    </source>
</evidence>